<feature type="region of interest" description="Disordered" evidence="2">
    <location>
        <begin position="1"/>
        <end position="52"/>
    </location>
</feature>
<feature type="compositionally biased region" description="Polar residues" evidence="2">
    <location>
        <begin position="26"/>
        <end position="35"/>
    </location>
</feature>
<accession>A0A1B2DFJ2</accession>
<gene>
    <name evidence="3" type="ORF">BBD42_08270</name>
</gene>
<evidence type="ECO:0000256" key="2">
    <source>
        <dbReference type="SAM" id="MobiDB-lite"/>
    </source>
</evidence>
<dbReference type="Pfam" id="PF08179">
    <property type="entry name" value="SspP"/>
    <property type="match status" value="1"/>
</dbReference>
<reference evidence="3" key="1">
    <citation type="submission" date="2016-08" db="EMBL/GenBank/DDBJ databases">
        <title>Complete Genome Seqeunce of Paenibacillus sp. BIHB 4019 from tea rhizoplane.</title>
        <authorList>
            <person name="Thakur R."/>
            <person name="Swarnkar M.K."/>
            <person name="Gulati A."/>
        </authorList>
    </citation>
    <scope>NUCLEOTIDE SEQUENCE [LARGE SCALE GENOMIC DNA]</scope>
    <source>
        <strain evidence="3">BIHB4019</strain>
    </source>
</reference>
<evidence type="ECO:0000313" key="3">
    <source>
        <dbReference type="EMBL" id="ANY66455.1"/>
    </source>
</evidence>
<feature type="compositionally biased region" description="Basic and acidic residues" evidence="2">
    <location>
        <begin position="16"/>
        <end position="25"/>
    </location>
</feature>
<organism evidence="3">
    <name type="scientific">Paenibacillus sp. BIHB 4019</name>
    <dbReference type="NCBI Taxonomy" id="1870819"/>
    <lineage>
        <taxon>Bacteria</taxon>
        <taxon>Bacillati</taxon>
        <taxon>Bacillota</taxon>
        <taxon>Bacilli</taxon>
        <taxon>Bacillales</taxon>
        <taxon>Paenibacillaceae</taxon>
        <taxon>Paenibacillus</taxon>
    </lineage>
</organism>
<keyword evidence="1" id="KW-0749">Sporulation</keyword>
<proteinExistence type="predicted"/>
<dbReference type="GO" id="GO:0030435">
    <property type="term" value="P:sporulation resulting in formation of a cellular spore"/>
    <property type="evidence" value="ECO:0007669"/>
    <property type="project" value="UniProtKB-KW"/>
</dbReference>
<protein>
    <submittedName>
        <fullName evidence="3">Spore protein</fullName>
    </submittedName>
</protein>
<evidence type="ECO:0000256" key="1">
    <source>
        <dbReference type="ARBA" id="ARBA00022969"/>
    </source>
</evidence>
<dbReference type="EMBL" id="CP016808">
    <property type="protein sequence ID" value="ANY66455.1"/>
    <property type="molecule type" value="Genomic_DNA"/>
</dbReference>
<sequence>MSKPDSVPVPEAQRQSQDKRSRNDDSAQQQPLSGSKKTKQKNHTSHLNPEGS</sequence>
<dbReference type="RefSeq" id="WP_056035203.1">
    <property type="nucleotide sequence ID" value="NZ_CP016808.1"/>
</dbReference>
<dbReference type="InterPro" id="IPR012614">
    <property type="entry name" value="SASP_SspP"/>
</dbReference>
<name>A0A1B2DFJ2_9BACL</name>
<dbReference type="AlphaFoldDB" id="A0A1B2DFJ2"/>